<evidence type="ECO:0000256" key="1">
    <source>
        <dbReference type="ARBA" id="ARBA00022849"/>
    </source>
</evidence>
<dbReference type="OrthoDB" id="9793058at2"/>
<dbReference type="SMART" id="SM00226">
    <property type="entry name" value="LMWPc"/>
    <property type="match status" value="1"/>
</dbReference>
<dbReference type="Gene3D" id="3.40.50.2300">
    <property type="match status" value="1"/>
</dbReference>
<dbReference type="RefSeq" id="WP_159551083.1">
    <property type="nucleotide sequence ID" value="NZ_CP035042.1"/>
</dbReference>
<protein>
    <submittedName>
        <fullName evidence="3">Arsenate reductase ArsC</fullName>
    </submittedName>
</protein>
<dbReference type="PANTHER" id="PTHR43428:SF1">
    <property type="entry name" value="ARSENATE REDUCTASE"/>
    <property type="match status" value="1"/>
</dbReference>
<name>A0A6I6SK32_9GAMM</name>
<dbReference type="Proteomes" id="UP000464013">
    <property type="component" value="Chromosome"/>
</dbReference>
<organism evidence="3 4">
    <name type="scientific">Billgrantia tianxiuensis</name>
    <dbReference type="NCBI Taxonomy" id="2497861"/>
    <lineage>
        <taxon>Bacteria</taxon>
        <taxon>Pseudomonadati</taxon>
        <taxon>Pseudomonadota</taxon>
        <taxon>Gammaproteobacteria</taxon>
        <taxon>Oceanospirillales</taxon>
        <taxon>Halomonadaceae</taxon>
        <taxon>Billgrantia</taxon>
    </lineage>
</organism>
<evidence type="ECO:0000259" key="2">
    <source>
        <dbReference type="SMART" id="SM00226"/>
    </source>
</evidence>
<feature type="domain" description="Phosphotyrosine protein phosphatase I" evidence="2">
    <location>
        <begin position="4"/>
        <end position="133"/>
    </location>
</feature>
<dbReference type="AlphaFoldDB" id="A0A6I6SK32"/>
<dbReference type="Pfam" id="PF01451">
    <property type="entry name" value="LMWPc"/>
    <property type="match status" value="1"/>
</dbReference>
<keyword evidence="4" id="KW-1185">Reference proteome</keyword>
<dbReference type="InterPro" id="IPR023485">
    <property type="entry name" value="Ptyr_pPase"/>
</dbReference>
<dbReference type="EMBL" id="CP035042">
    <property type="protein sequence ID" value="QHC49631.1"/>
    <property type="molecule type" value="Genomic_DNA"/>
</dbReference>
<proteinExistence type="predicted"/>
<dbReference type="PANTHER" id="PTHR43428">
    <property type="entry name" value="ARSENATE REDUCTASE"/>
    <property type="match status" value="1"/>
</dbReference>
<evidence type="ECO:0000313" key="3">
    <source>
        <dbReference type="EMBL" id="QHC49631.1"/>
    </source>
</evidence>
<gene>
    <name evidence="3" type="ORF">EKK97_08460</name>
</gene>
<keyword evidence="1" id="KW-0059">Arsenical resistance</keyword>
<dbReference type="KEGG" id="htx:EKK97_08460"/>
<evidence type="ECO:0000313" key="4">
    <source>
        <dbReference type="Proteomes" id="UP000464013"/>
    </source>
</evidence>
<accession>A0A6I6SK32</accession>
<reference evidence="3 4" key="1">
    <citation type="submission" date="2019-01" db="EMBL/GenBank/DDBJ databases">
        <title>Complete genome of a denitifying bacterium Halomons sp. BC-M4-5.</title>
        <authorList>
            <person name="Wang L."/>
            <person name="Shao Z."/>
        </authorList>
    </citation>
    <scope>NUCLEOTIDE SEQUENCE [LARGE SCALE GENOMIC DNA]</scope>
    <source>
        <strain evidence="3 4">BC-M4-5</strain>
    </source>
</reference>
<dbReference type="GO" id="GO:0046685">
    <property type="term" value="P:response to arsenic-containing substance"/>
    <property type="evidence" value="ECO:0007669"/>
    <property type="project" value="UniProtKB-KW"/>
</dbReference>
<dbReference type="SUPFAM" id="SSF52788">
    <property type="entry name" value="Phosphotyrosine protein phosphatases I"/>
    <property type="match status" value="1"/>
</dbReference>
<dbReference type="CDD" id="cd16345">
    <property type="entry name" value="LMWP_ArsC"/>
    <property type="match status" value="1"/>
</dbReference>
<sequence>MSQYRVLFLCNANSARSLMAEALLNYIEGNRIVAFSAGVEPDRPHERTLEALHHLGIDTEGLASEPLERYAGQYFDAVIILCDKAKQHCRDWEGAAGEVVYWDIPDPRLSEDPNAYRKALREIRGRLQLWVDAKLRKLESE</sequence>
<dbReference type="InterPro" id="IPR036196">
    <property type="entry name" value="Ptyr_pPase_sf"/>
</dbReference>